<evidence type="ECO:0000256" key="7">
    <source>
        <dbReference type="SAM" id="SignalP"/>
    </source>
</evidence>
<keyword evidence="3 6" id="KW-0812">Transmembrane</keyword>
<evidence type="ECO:0000256" key="3">
    <source>
        <dbReference type="ARBA" id="ARBA00022692"/>
    </source>
</evidence>
<sequence length="575" mass="60052">MRASPLWLLLAVAGGARLPAVARPCIASRATPATPPSDAARAVPRLRGGSSAVGSWVSILPPVVALGASVALKQVIIALLLGVWSGCLILAHGNPLLALMRTFDRYLVDAFNAPDHAGVLLFTFLLGGTIGVVQKAGGGIALARLLQTYMSTARRALVCAWALCNLIFFDDYSSVLIVGNSIRPALDELGAPAERLGLIVHIMGVALTSLSPVSSWIGLQIGNVAAVYKQLELKTDPFVATMASIPYRFLPVLLLLLVPILLASGKDLGPMARYALPEHPPARRAIHSAAEVEPSDEGPLAPKKGVPYRAVNALLPFGTIALGTFGGMLYDGVAKIRAYPLERRPLINLVNVLSASDSVNALVWSSAAGWLVSMGLVISQGVLSLDEAVQAWVEGMKDVLEPMFVLLLAWALGDVISHVQTADFLARALTDGLPRWSLPALVAVLAHVISYACGSSFGTMGIILPLVGPLAHKLGGGDPAYLLHCIAAVLGGSTFGNICSPISDTTILTVLATKCGMQAHIATITPYALLCAGLALMLGHVPVALQWYGPLTGIALSTITMVAIVGFFGNRPASS</sequence>
<dbReference type="PANTHER" id="PTHR43478">
    <property type="entry name" value="NA+/H+ ANTIPORTER-RELATED"/>
    <property type="match status" value="1"/>
</dbReference>
<feature type="transmembrane region" description="Helical" evidence="6">
    <location>
        <begin position="313"/>
        <end position="334"/>
    </location>
</feature>
<gene>
    <name evidence="9" type="ORF">AB1Y20_017246</name>
</gene>
<keyword evidence="5 6" id="KW-0472">Membrane</keyword>
<dbReference type="InterPro" id="IPR018461">
    <property type="entry name" value="Na/H_Antiport_NhaC-like_C"/>
</dbReference>
<feature type="transmembrane region" description="Helical" evidence="6">
    <location>
        <begin position="238"/>
        <end position="262"/>
    </location>
</feature>
<dbReference type="PANTHER" id="PTHR43478:SF1">
    <property type="entry name" value="NA+_H+ ANTIPORTER NHAC-LIKE C-TERMINAL DOMAIN-CONTAINING PROTEIN"/>
    <property type="match status" value="1"/>
</dbReference>
<dbReference type="EMBL" id="JBGBPQ010000006">
    <property type="protein sequence ID" value="KAL1522249.1"/>
    <property type="molecule type" value="Genomic_DNA"/>
</dbReference>
<feature type="transmembrane region" description="Helical" evidence="6">
    <location>
        <begin position="403"/>
        <end position="426"/>
    </location>
</feature>
<organism evidence="9 10">
    <name type="scientific">Prymnesium parvum</name>
    <name type="common">Toxic golden alga</name>
    <dbReference type="NCBI Taxonomy" id="97485"/>
    <lineage>
        <taxon>Eukaryota</taxon>
        <taxon>Haptista</taxon>
        <taxon>Haptophyta</taxon>
        <taxon>Prymnesiophyceae</taxon>
        <taxon>Prymnesiales</taxon>
        <taxon>Prymnesiaceae</taxon>
        <taxon>Prymnesium</taxon>
    </lineage>
</organism>
<feature type="transmembrane region" description="Helical" evidence="6">
    <location>
        <begin position="521"/>
        <end position="541"/>
    </location>
</feature>
<keyword evidence="2" id="KW-1003">Cell membrane</keyword>
<feature type="chain" id="PRO_5044199368" description="Na+/H+ antiporter NhaC-like C-terminal domain-containing protein" evidence="7">
    <location>
        <begin position="23"/>
        <end position="575"/>
    </location>
</feature>
<feature type="transmembrane region" description="Helical" evidence="6">
    <location>
        <begin position="158"/>
        <end position="178"/>
    </location>
</feature>
<comment type="caution">
    <text evidence="9">The sequence shown here is derived from an EMBL/GenBank/DDBJ whole genome shotgun (WGS) entry which is preliminary data.</text>
</comment>
<evidence type="ECO:0000256" key="5">
    <source>
        <dbReference type="ARBA" id="ARBA00023136"/>
    </source>
</evidence>
<evidence type="ECO:0000256" key="6">
    <source>
        <dbReference type="SAM" id="Phobius"/>
    </source>
</evidence>
<dbReference type="GO" id="GO:0005886">
    <property type="term" value="C:plasma membrane"/>
    <property type="evidence" value="ECO:0007669"/>
    <property type="project" value="UniProtKB-SubCell"/>
</dbReference>
<evidence type="ECO:0000313" key="10">
    <source>
        <dbReference type="Proteomes" id="UP001515480"/>
    </source>
</evidence>
<evidence type="ECO:0000256" key="2">
    <source>
        <dbReference type="ARBA" id="ARBA00022475"/>
    </source>
</evidence>
<name>A0AB34JNR8_PRYPA</name>
<feature type="transmembrane region" description="Helical" evidence="6">
    <location>
        <begin position="198"/>
        <end position="217"/>
    </location>
</feature>
<keyword evidence="7" id="KW-0732">Signal</keyword>
<keyword evidence="4 6" id="KW-1133">Transmembrane helix</keyword>
<keyword evidence="10" id="KW-1185">Reference proteome</keyword>
<feature type="transmembrane region" description="Helical" evidence="6">
    <location>
        <begin position="547"/>
        <end position="569"/>
    </location>
</feature>
<accession>A0AB34JNR8</accession>
<evidence type="ECO:0000259" key="8">
    <source>
        <dbReference type="Pfam" id="PF03553"/>
    </source>
</evidence>
<reference evidence="9 10" key="1">
    <citation type="journal article" date="2024" name="Science">
        <title>Giant polyketide synthase enzymes in the biosynthesis of giant marine polyether toxins.</title>
        <authorList>
            <person name="Fallon T.R."/>
            <person name="Shende V.V."/>
            <person name="Wierzbicki I.H."/>
            <person name="Pendleton A.L."/>
            <person name="Watervoot N.F."/>
            <person name="Auber R.P."/>
            <person name="Gonzalez D.J."/>
            <person name="Wisecaver J.H."/>
            <person name="Moore B.S."/>
        </authorList>
    </citation>
    <scope>NUCLEOTIDE SEQUENCE [LARGE SCALE GENOMIC DNA]</scope>
    <source>
        <strain evidence="9 10">12B1</strain>
    </source>
</reference>
<dbReference type="Pfam" id="PF03553">
    <property type="entry name" value="Na_H_antiporter"/>
    <property type="match status" value="1"/>
</dbReference>
<evidence type="ECO:0000256" key="4">
    <source>
        <dbReference type="ARBA" id="ARBA00022989"/>
    </source>
</evidence>
<evidence type="ECO:0000313" key="9">
    <source>
        <dbReference type="EMBL" id="KAL1522249.1"/>
    </source>
</evidence>
<feature type="transmembrane region" description="Helical" evidence="6">
    <location>
        <begin position="75"/>
        <end position="99"/>
    </location>
</feature>
<feature type="signal peptide" evidence="7">
    <location>
        <begin position="1"/>
        <end position="22"/>
    </location>
</feature>
<feature type="transmembrane region" description="Helical" evidence="6">
    <location>
        <begin position="46"/>
        <end position="68"/>
    </location>
</feature>
<proteinExistence type="predicted"/>
<protein>
    <recommendedName>
        <fullName evidence="8">Na+/H+ antiporter NhaC-like C-terminal domain-containing protein</fullName>
    </recommendedName>
</protein>
<feature type="transmembrane region" description="Helical" evidence="6">
    <location>
        <begin position="119"/>
        <end position="146"/>
    </location>
</feature>
<evidence type="ECO:0000256" key="1">
    <source>
        <dbReference type="ARBA" id="ARBA00004651"/>
    </source>
</evidence>
<feature type="domain" description="Na+/H+ antiporter NhaC-like C-terminal" evidence="8">
    <location>
        <begin position="210"/>
        <end position="537"/>
    </location>
</feature>
<comment type="subcellular location">
    <subcellularLocation>
        <location evidence="1">Cell membrane</location>
        <topology evidence="1">Multi-pass membrane protein</topology>
    </subcellularLocation>
</comment>
<feature type="transmembrane region" description="Helical" evidence="6">
    <location>
        <begin position="361"/>
        <end position="383"/>
    </location>
</feature>
<feature type="transmembrane region" description="Helical" evidence="6">
    <location>
        <begin position="438"/>
        <end position="468"/>
    </location>
</feature>
<dbReference type="Proteomes" id="UP001515480">
    <property type="component" value="Unassembled WGS sequence"/>
</dbReference>
<feature type="transmembrane region" description="Helical" evidence="6">
    <location>
        <begin position="480"/>
        <end position="500"/>
    </location>
</feature>
<dbReference type="AlphaFoldDB" id="A0AB34JNR8"/>